<dbReference type="SUPFAM" id="SSF53187">
    <property type="entry name" value="Zn-dependent exopeptidases"/>
    <property type="match status" value="1"/>
</dbReference>
<evidence type="ECO:0000313" key="8">
    <source>
        <dbReference type="Proteomes" id="UP000183635"/>
    </source>
</evidence>
<dbReference type="GO" id="GO:0070006">
    <property type="term" value="F:metalloaminopeptidase activity"/>
    <property type="evidence" value="ECO:0007669"/>
    <property type="project" value="InterPro"/>
</dbReference>
<dbReference type="GO" id="GO:0005737">
    <property type="term" value="C:cytoplasm"/>
    <property type="evidence" value="ECO:0007669"/>
    <property type="project" value="InterPro"/>
</dbReference>
<dbReference type="InterPro" id="IPR000819">
    <property type="entry name" value="Peptidase_M17_C"/>
</dbReference>
<dbReference type="PANTHER" id="PTHR11963:SF20">
    <property type="entry name" value="PEPTIDASE B"/>
    <property type="match status" value="1"/>
</dbReference>
<dbReference type="GO" id="GO:0030145">
    <property type="term" value="F:manganese ion binding"/>
    <property type="evidence" value="ECO:0007669"/>
    <property type="project" value="InterPro"/>
</dbReference>
<evidence type="ECO:0000256" key="4">
    <source>
        <dbReference type="ARBA" id="ARBA00022801"/>
    </source>
</evidence>
<dbReference type="SUPFAM" id="SSF52949">
    <property type="entry name" value="Macro domain-like"/>
    <property type="match status" value="1"/>
</dbReference>
<dbReference type="Pfam" id="PF21337">
    <property type="entry name" value="Peptidase_M17_N_1"/>
    <property type="match status" value="1"/>
</dbReference>
<dbReference type="Proteomes" id="UP000183635">
    <property type="component" value="Unassembled WGS sequence"/>
</dbReference>
<gene>
    <name evidence="7" type="ORF">SAMN04488021_10536</name>
</gene>
<organism evidence="7 8">
    <name type="scientific">Paracoccus aminovorans</name>
    <dbReference type="NCBI Taxonomy" id="34004"/>
    <lineage>
        <taxon>Bacteria</taxon>
        <taxon>Pseudomonadati</taxon>
        <taxon>Pseudomonadota</taxon>
        <taxon>Alphaproteobacteria</taxon>
        <taxon>Rhodobacterales</taxon>
        <taxon>Paracoccaceae</taxon>
        <taxon>Paracoccus</taxon>
    </lineage>
</organism>
<keyword evidence="4" id="KW-0378">Hydrolase</keyword>
<dbReference type="Pfam" id="PF00883">
    <property type="entry name" value="Peptidase_M17"/>
    <property type="match status" value="1"/>
</dbReference>
<protein>
    <submittedName>
        <fullName evidence="7">Leucyl aminopeptidase</fullName>
    </submittedName>
</protein>
<keyword evidence="2 7" id="KW-0031">Aminopeptidase</keyword>
<dbReference type="InterPro" id="IPR043472">
    <property type="entry name" value="Macro_dom-like"/>
</dbReference>
<evidence type="ECO:0000256" key="2">
    <source>
        <dbReference type="ARBA" id="ARBA00022438"/>
    </source>
</evidence>
<dbReference type="PROSITE" id="PS00631">
    <property type="entry name" value="CYTOSOL_AP"/>
    <property type="match status" value="1"/>
</dbReference>
<comment type="similarity">
    <text evidence="1">Belongs to the peptidase M17 family.</text>
</comment>
<dbReference type="PRINTS" id="PR00481">
    <property type="entry name" value="LAMNOPPTDASE"/>
</dbReference>
<keyword evidence="8" id="KW-1185">Reference proteome</keyword>
<feature type="domain" description="Cytosol aminopeptidase" evidence="6">
    <location>
        <begin position="321"/>
        <end position="328"/>
    </location>
</feature>
<proteinExistence type="inferred from homology"/>
<evidence type="ECO:0000256" key="3">
    <source>
        <dbReference type="ARBA" id="ARBA00022670"/>
    </source>
</evidence>
<dbReference type="InterPro" id="IPR011356">
    <property type="entry name" value="Leucine_aapep/pepB"/>
</dbReference>
<dbReference type="Gene3D" id="3.40.630.10">
    <property type="entry name" value="Zn peptidases"/>
    <property type="match status" value="1"/>
</dbReference>
<accession>A0A1I2YNB6</accession>
<reference evidence="7 8" key="1">
    <citation type="submission" date="2016-10" db="EMBL/GenBank/DDBJ databases">
        <authorList>
            <person name="de Groot N.N."/>
        </authorList>
    </citation>
    <scope>NUCLEOTIDE SEQUENCE [LARGE SCALE GENOMIC DNA]</scope>
    <source>
        <strain evidence="7 8">DSM 8537</strain>
    </source>
</reference>
<dbReference type="Gene3D" id="3.40.220.10">
    <property type="entry name" value="Leucine Aminopeptidase, subunit E, domain 1"/>
    <property type="match status" value="1"/>
</dbReference>
<dbReference type="CDD" id="cd00433">
    <property type="entry name" value="Peptidase_M17"/>
    <property type="match status" value="1"/>
</dbReference>
<dbReference type="AlphaFoldDB" id="A0A1I2YNB6"/>
<evidence type="ECO:0000313" key="7">
    <source>
        <dbReference type="EMBL" id="SFH27047.1"/>
    </source>
</evidence>
<evidence type="ECO:0000259" key="6">
    <source>
        <dbReference type="PROSITE" id="PS00631"/>
    </source>
</evidence>
<dbReference type="PANTHER" id="PTHR11963">
    <property type="entry name" value="LEUCINE AMINOPEPTIDASE-RELATED"/>
    <property type="match status" value="1"/>
</dbReference>
<dbReference type="EMBL" id="FOPU01000005">
    <property type="protein sequence ID" value="SFH27047.1"/>
    <property type="molecule type" value="Genomic_DNA"/>
</dbReference>
<sequence>MKPFASMPMIPQFADPHAPSLPLWLVRSGEDGPELPADIGNLAGRWAKAQGFSGKPGQLCLIPSAEGALAGALFGVGPDRGDRPPRERFPLARAAESLPAGNWRLANLPQGIDPALIALGWLFAEYRFDRYKKAEPPRARLLCPEGVDGPRLIAMAAGEYLARDLINTPASDMSPAELEQAARDVAARHGAEIETIRGEDLLARNFPMIHAVGRAGAQAPRLIDMRFPGSGPQVTLVGKGVCFDTGGLDIKPSSSMALMKKDMGGAANVLGLAETLARLGLTRGMALRVLIPAVENAISASSFRPGDILASRKGPTVEVNNTDAEGRLVLADALAYACEAAPDLLVSMATLTGAARVALGPELPPFFCDDDAVAATLQAAGHAHADPIWRLPFWEPYESMIEPGIADLDNAPSGGFAGAITAALFLRRFAAGARRYVHFDIYGWQPSSAPGRPKGGAGQGMRALLHALPGILA</sequence>
<evidence type="ECO:0000256" key="5">
    <source>
        <dbReference type="ARBA" id="ARBA00023211"/>
    </source>
</evidence>
<dbReference type="GO" id="GO:0006508">
    <property type="term" value="P:proteolysis"/>
    <property type="evidence" value="ECO:0007669"/>
    <property type="project" value="UniProtKB-KW"/>
</dbReference>
<dbReference type="InterPro" id="IPR048816">
    <property type="entry name" value="Peptidase_M17_N_1"/>
</dbReference>
<name>A0A1I2YNB6_9RHOB</name>
<keyword evidence="3" id="KW-0645">Protease</keyword>
<evidence type="ECO:0000256" key="1">
    <source>
        <dbReference type="ARBA" id="ARBA00009528"/>
    </source>
</evidence>
<dbReference type="STRING" id="34004.SAMN04488021_10536"/>
<keyword evidence="5" id="KW-0464">Manganese</keyword>